<accession>A0ABN9EJA8</accession>
<keyword evidence="1" id="KW-0812">Transmembrane</keyword>
<dbReference type="Proteomes" id="UP001162483">
    <property type="component" value="Unassembled WGS sequence"/>
</dbReference>
<keyword evidence="3" id="KW-1185">Reference proteome</keyword>
<evidence type="ECO:0000313" key="2">
    <source>
        <dbReference type="EMBL" id="CAI9584905.1"/>
    </source>
</evidence>
<protein>
    <submittedName>
        <fullName evidence="2">Uncharacterized protein</fullName>
    </submittedName>
</protein>
<feature type="non-terminal residue" evidence="2">
    <location>
        <position position="58"/>
    </location>
</feature>
<evidence type="ECO:0000256" key="1">
    <source>
        <dbReference type="SAM" id="Phobius"/>
    </source>
</evidence>
<comment type="caution">
    <text evidence="2">The sequence shown here is derived from an EMBL/GenBank/DDBJ whole genome shotgun (WGS) entry which is preliminary data.</text>
</comment>
<keyword evidence="1" id="KW-0472">Membrane</keyword>
<proteinExistence type="predicted"/>
<feature type="transmembrane region" description="Helical" evidence="1">
    <location>
        <begin position="12"/>
        <end position="31"/>
    </location>
</feature>
<evidence type="ECO:0000313" key="3">
    <source>
        <dbReference type="Proteomes" id="UP001162483"/>
    </source>
</evidence>
<reference evidence="2" key="1">
    <citation type="submission" date="2023-05" db="EMBL/GenBank/DDBJ databases">
        <authorList>
            <person name="Stuckert A."/>
        </authorList>
    </citation>
    <scope>NUCLEOTIDE SEQUENCE</scope>
</reference>
<gene>
    <name evidence="2" type="ORF">SPARVUS_LOCUS10095511</name>
</gene>
<organism evidence="2 3">
    <name type="scientific">Staurois parvus</name>
    <dbReference type="NCBI Taxonomy" id="386267"/>
    <lineage>
        <taxon>Eukaryota</taxon>
        <taxon>Metazoa</taxon>
        <taxon>Chordata</taxon>
        <taxon>Craniata</taxon>
        <taxon>Vertebrata</taxon>
        <taxon>Euteleostomi</taxon>
        <taxon>Amphibia</taxon>
        <taxon>Batrachia</taxon>
        <taxon>Anura</taxon>
        <taxon>Neobatrachia</taxon>
        <taxon>Ranoidea</taxon>
        <taxon>Ranidae</taxon>
        <taxon>Staurois</taxon>
    </lineage>
</organism>
<sequence>MYVKWFDTVMFYYVIFLKYLNFLPVLALYVLTLAGTGNWKMDAGIGREEMAGDTAGGH</sequence>
<name>A0ABN9EJA8_9NEOB</name>
<keyword evidence="1" id="KW-1133">Transmembrane helix</keyword>
<dbReference type="EMBL" id="CATNWA010015590">
    <property type="protein sequence ID" value="CAI9584905.1"/>
    <property type="molecule type" value="Genomic_DNA"/>
</dbReference>